<evidence type="ECO:0000256" key="2">
    <source>
        <dbReference type="SAM" id="Phobius"/>
    </source>
</evidence>
<dbReference type="Proteomes" id="UP000184512">
    <property type="component" value="Unassembled WGS sequence"/>
</dbReference>
<keyword evidence="2" id="KW-0472">Membrane</keyword>
<organism evidence="3 4">
    <name type="scientific">Tessaracoccus bendigoensis DSM 12906</name>
    <dbReference type="NCBI Taxonomy" id="1123357"/>
    <lineage>
        <taxon>Bacteria</taxon>
        <taxon>Bacillati</taxon>
        <taxon>Actinomycetota</taxon>
        <taxon>Actinomycetes</taxon>
        <taxon>Propionibacteriales</taxon>
        <taxon>Propionibacteriaceae</taxon>
        <taxon>Tessaracoccus</taxon>
    </lineage>
</organism>
<proteinExistence type="predicted"/>
<feature type="compositionally biased region" description="Basic and acidic residues" evidence="1">
    <location>
        <begin position="250"/>
        <end position="259"/>
    </location>
</feature>
<gene>
    <name evidence="3" type="ORF">SAMN02745244_02888</name>
</gene>
<feature type="transmembrane region" description="Helical" evidence="2">
    <location>
        <begin position="28"/>
        <end position="49"/>
    </location>
</feature>
<feature type="region of interest" description="Disordered" evidence="1">
    <location>
        <begin position="241"/>
        <end position="271"/>
    </location>
</feature>
<reference evidence="3 4" key="1">
    <citation type="submission" date="2016-11" db="EMBL/GenBank/DDBJ databases">
        <authorList>
            <person name="Jaros S."/>
            <person name="Januszkiewicz K."/>
            <person name="Wedrychowicz H."/>
        </authorList>
    </citation>
    <scope>NUCLEOTIDE SEQUENCE [LARGE SCALE GENOMIC DNA]</scope>
    <source>
        <strain evidence="3 4">DSM 12906</strain>
    </source>
</reference>
<feature type="transmembrane region" description="Helical" evidence="2">
    <location>
        <begin position="61"/>
        <end position="79"/>
    </location>
</feature>
<keyword evidence="2" id="KW-1133">Transmembrane helix</keyword>
<name>A0A1M6KQN6_9ACTN</name>
<dbReference type="RefSeq" id="WP_073189542.1">
    <property type="nucleotide sequence ID" value="NZ_FQZG01000062.1"/>
</dbReference>
<dbReference type="EMBL" id="FQZG01000062">
    <property type="protein sequence ID" value="SHJ61245.1"/>
    <property type="molecule type" value="Genomic_DNA"/>
</dbReference>
<dbReference type="STRING" id="1123357.SAMN02745244_02888"/>
<feature type="transmembrane region" description="Helical" evidence="2">
    <location>
        <begin position="91"/>
        <end position="110"/>
    </location>
</feature>
<sequence length="271" mass="28501">MTTTTTSFRPSIERPSSGRPPGIHGPGAFWIIVYICAMLGLAVDATLASSVVGSVFNLPTVGTYAFLAIIGVVVALAATKAASWYNAGYRGRAGVALVGVALVGLFLAWLRLSEGVAGTVQIDATAFGTSAPESANHDLPATALMLGIFALSATSVYLTALKIFVPARRELRLHQAERGVAVERLGQLEGESVAIRERLAYRDEMARQLDRQREHALAEAEGREAELKAYARDAIARAVGQPDATPLVRAPHEPARAGEADAAPVSGDDLA</sequence>
<accession>A0A1M6KQN6</accession>
<feature type="transmembrane region" description="Helical" evidence="2">
    <location>
        <begin position="143"/>
        <end position="165"/>
    </location>
</feature>
<protein>
    <submittedName>
        <fullName evidence="3">Uncharacterized protein</fullName>
    </submittedName>
</protein>
<evidence type="ECO:0000313" key="4">
    <source>
        <dbReference type="Proteomes" id="UP000184512"/>
    </source>
</evidence>
<keyword evidence="2" id="KW-0812">Transmembrane</keyword>
<evidence type="ECO:0000313" key="3">
    <source>
        <dbReference type="EMBL" id="SHJ61245.1"/>
    </source>
</evidence>
<dbReference type="AlphaFoldDB" id="A0A1M6KQN6"/>
<keyword evidence="4" id="KW-1185">Reference proteome</keyword>
<evidence type="ECO:0000256" key="1">
    <source>
        <dbReference type="SAM" id="MobiDB-lite"/>
    </source>
</evidence>
<dbReference type="OrthoDB" id="9891920at2"/>
<feature type="region of interest" description="Disordered" evidence="1">
    <location>
        <begin position="1"/>
        <end position="20"/>
    </location>
</feature>